<feature type="modified residue" description="4-aspartylphosphate" evidence="4">
    <location>
        <position position="670"/>
    </location>
</feature>
<feature type="domain" description="Histidine kinase" evidence="6">
    <location>
        <begin position="378"/>
        <end position="596"/>
    </location>
</feature>
<comment type="catalytic activity">
    <reaction evidence="1">
        <text>ATP + protein L-histidine = ADP + protein N-phospho-L-histidine.</text>
        <dbReference type="EC" id="2.7.13.3"/>
    </reaction>
</comment>
<keyword evidence="8" id="KW-0547">Nucleotide-binding</keyword>
<comment type="caution">
    <text evidence="8">The sequence shown here is derived from an EMBL/GenBank/DDBJ whole genome shotgun (WGS) entry which is preliminary data.</text>
</comment>
<keyword evidence="5" id="KW-0472">Membrane</keyword>
<keyword evidence="5" id="KW-0812">Transmembrane</keyword>
<accession>A0ABV7PGR9</accession>
<sequence>MQIKAYLYLMAAAILVPVMLFAGLTLRLLQQSETEQALAGLGQATRGAALLVEDELADAEIALRALAGSPALAKGDLAAFRSEALAATRGPASWTVLMDGDGLQLLNTLLPADAPLPAERQQGLEVVFAQQRALASDLMPGRISGRLMTYVALPVVIGERRYVLAEGFSNEHFRRHLGSGVAADWQVDLLDRKGNTISSNLGAVEAVGQPAAPAVLAAVRGAESGLFDTQLRRGDAARAAFQRVGSSGWTVVVAAPVRGLAAGSGQAKRLAALGLAAALASAAALSAWFGRVYGRSMARALDTAVALGKGTAPDPGRSRIVEIDRLLQALRQTGDQLRRAQAFREQTGNERQNLLERERKARQMAEEENRAKDQFLAMLGHELRNPLAPIGTAAQLLKMPGLDPHRARYAGDVIGRQIEHMNRLLSDMLDVSRVTRGLVTLSLEDVDLRNVVERAVEQTRPLMEECQHRLELSVPAQPVLVRGDQTRLTQVVANLLTNSAKYTPPHGHIQLVLSAAGGEAQLQVADDGEGIGADLLPRVFDLFSQGERKADRSQGGLGLGLALVRSLVHHHGGSVEAKSPGRGGGSIFTVRLPLKQELPALSRTGVTPVSTPDSAAAGLRVMLVDDNIDAAVSLSLLLEAAGDHLVSTYYDAASALEWAAFERPDVFILDIGLPDMNGYELARRLRALPQFADTTLIALTGYGQLQDKVRAREAGFDLHIAKPAEPDAILSALARVRVADIRVGDVRVPDMRAGDMRVADTRMPDTRALDARASEAQVADPERAG</sequence>
<evidence type="ECO:0000256" key="2">
    <source>
        <dbReference type="ARBA" id="ARBA00012438"/>
    </source>
</evidence>
<dbReference type="SMART" id="SM00448">
    <property type="entry name" value="REC"/>
    <property type="match status" value="1"/>
</dbReference>
<dbReference type="Pfam" id="PF00512">
    <property type="entry name" value="HisKA"/>
    <property type="match status" value="1"/>
</dbReference>
<dbReference type="PANTHER" id="PTHR43547:SF2">
    <property type="entry name" value="HYBRID SIGNAL TRANSDUCTION HISTIDINE KINASE C"/>
    <property type="match status" value="1"/>
</dbReference>
<keyword evidence="3 4" id="KW-0597">Phosphoprotein</keyword>
<dbReference type="EMBL" id="JBHRVV010000001">
    <property type="protein sequence ID" value="MFC3457860.1"/>
    <property type="molecule type" value="Genomic_DNA"/>
</dbReference>
<evidence type="ECO:0000256" key="1">
    <source>
        <dbReference type="ARBA" id="ARBA00000085"/>
    </source>
</evidence>
<dbReference type="EC" id="2.7.13.3" evidence="2"/>
<dbReference type="Gene3D" id="3.40.50.2300">
    <property type="match status" value="1"/>
</dbReference>
<dbReference type="InterPro" id="IPR005467">
    <property type="entry name" value="His_kinase_dom"/>
</dbReference>
<evidence type="ECO:0000313" key="8">
    <source>
        <dbReference type="EMBL" id="MFC3457860.1"/>
    </source>
</evidence>
<gene>
    <name evidence="8" type="ORF">ACFOPH_06325</name>
</gene>
<evidence type="ECO:0000256" key="3">
    <source>
        <dbReference type="ARBA" id="ARBA00022553"/>
    </source>
</evidence>
<dbReference type="SMART" id="SM00387">
    <property type="entry name" value="HATPase_c"/>
    <property type="match status" value="1"/>
</dbReference>
<keyword evidence="5" id="KW-1133">Transmembrane helix</keyword>
<dbReference type="Proteomes" id="UP001595665">
    <property type="component" value="Unassembled WGS sequence"/>
</dbReference>
<evidence type="ECO:0000256" key="5">
    <source>
        <dbReference type="SAM" id="Phobius"/>
    </source>
</evidence>
<dbReference type="InterPro" id="IPR003661">
    <property type="entry name" value="HisK_dim/P_dom"/>
</dbReference>
<reference evidence="9" key="1">
    <citation type="journal article" date="2019" name="Int. J. Syst. Evol. Microbiol.">
        <title>The Global Catalogue of Microorganisms (GCM) 10K type strain sequencing project: providing services to taxonomists for standard genome sequencing and annotation.</title>
        <authorList>
            <consortium name="The Broad Institute Genomics Platform"/>
            <consortium name="The Broad Institute Genome Sequencing Center for Infectious Disease"/>
            <person name="Wu L."/>
            <person name="Ma J."/>
        </authorList>
    </citation>
    <scope>NUCLEOTIDE SEQUENCE [LARGE SCALE GENOMIC DNA]</scope>
    <source>
        <strain evidence="9">CCM 7480</strain>
    </source>
</reference>
<dbReference type="GO" id="GO:0005524">
    <property type="term" value="F:ATP binding"/>
    <property type="evidence" value="ECO:0007669"/>
    <property type="project" value="UniProtKB-KW"/>
</dbReference>
<dbReference type="Pfam" id="PF02518">
    <property type="entry name" value="HATPase_c"/>
    <property type="match status" value="1"/>
</dbReference>
<dbReference type="PRINTS" id="PR00344">
    <property type="entry name" value="BCTRLSENSOR"/>
</dbReference>
<dbReference type="InterPro" id="IPR003594">
    <property type="entry name" value="HATPase_dom"/>
</dbReference>
<dbReference type="Gene3D" id="1.10.287.130">
    <property type="match status" value="1"/>
</dbReference>
<dbReference type="InterPro" id="IPR011006">
    <property type="entry name" value="CheY-like_superfamily"/>
</dbReference>
<dbReference type="InterPro" id="IPR036890">
    <property type="entry name" value="HATPase_C_sf"/>
</dbReference>
<dbReference type="CDD" id="cd00075">
    <property type="entry name" value="HATPase"/>
    <property type="match status" value="1"/>
</dbReference>
<dbReference type="Pfam" id="PF00072">
    <property type="entry name" value="Response_reg"/>
    <property type="match status" value="1"/>
</dbReference>
<dbReference type="PANTHER" id="PTHR43547">
    <property type="entry name" value="TWO-COMPONENT HISTIDINE KINASE"/>
    <property type="match status" value="1"/>
</dbReference>
<dbReference type="CDD" id="cd00082">
    <property type="entry name" value="HisKA"/>
    <property type="match status" value="1"/>
</dbReference>
<dbReference type="SUPFAM" id="SSF55874">
    <property type="entry name" value="ATPase domain of HSP90 chaperone/DNA topoisomerase II/histidine kinase"/>
    <property type="match status" value="1"/>
</dbReference>
<dbReference type="Gene3D" id="3.30.565.10">
    <property type="entry name" value="Histidine kinase-like ATPase, C-terminal domain"/>
    <property type="match status" value="1"/>
</dbReference>
<proteinExistence type="predicted"/>
<dbReference type="PROSITE" id="PS50110">
    <property type="entry name" value="RESPONSE_REGULATORY"/>
    <property type="match status" value="1"/>
</dbReference>
<feature type="transmembrane region" description="Helical" evidence="5">
    <location>
        <begin position="6"/>
        <end position="29"/>
    </location>
</feature>
<dbReference type="InterPro" id="IPR004358">
    <property type="entry name" value="Sig_transdc_His_kin-like_C"/>
</dbReference>
<dbReference type="RefSeq" id="WP_379734242.1">
    <property type="nucleotide sequence ID" value="NZ_JBHRVV010000001.1"/>
</dbReference>
<evidence type="ECO:0000313" key="9">
    <source>
        <dbReference type="Proteomes" id="UP001595665"/>
    </source>
</evidence>
<dbReference type="CDD" id="cd18774">
    <property type="entry name" value="PDC2_HK_sensor"/>
    <property type="match status" value="1"/>
</dbReference>
<organism evidence="8 9">
    <name type="scientific">Massilia haematophila</name>
    <dbReference type="NCBI Taxonomy" id="457923"/>
    <lineage>
        <taxon>Bacteria</taxon>
        <taxon>Pseudomonadati</taxon>
        <taxon>Pseudomonadota</taxon>
        <taxon>Betaproteobacteria</taxon>
        <taxon>Burkholderiales</taxon>
        <taxon>Oxalobacteraceae</taxon>
        <taxon>Telluria group</taxon>
        <taxon>Massilia</taxon>
    </lineage>
</organism>
<evidence type="ECO:0000259" key="7">
    <source>
        <dbReference type="PROSITE" id="PS50110"/>
    </source>
</evidence>
<keyword evidence="8" id="KW-0067">ATP-binding</keyword>
<protein>
    <recommendedName>
        <fullName evidence="2">histidine kinase</fullName>
        <ecNumber evidence="2">2.7.13.3</ecNumber>
    </recommendedName>
</protein>
<dbReference type="PROSITE" id="PS50109">
    <property type="entry name" value="HIS_KIN"/>
    <property type="match status" value="1"/>
</dbReference>
<evidence type="ECO:0000259" key="6">
    <source>
        <dbReference type="PROSITE" id="PS50109"/>
    </source>
</evidence>
<dbReference type="InterPro" id="IPR001789">
    <property type="entry name" value="Sig_transdc_resp-reg_receiver"/>
</dbReference>
<name>A0ABV7PGR9_9BURK</name>
<evidence type="ECO:0000256" key="4">
    <source>
        <dbReference type="PROSITE-ProRule" id="PRU00169"/>
    </source>
</evidence>
<keyword evidence="9" id="KW-1185">Reference proteome</keyword>
<dbReference type="CDD" id="cd17580">
    <property type="entry name" value="REC_2_DhkD-like"/>
    <property type="match status" value="1"/>
</dbReference>
<dbReference type="SMART" id="SM00388">
    <property type="entry name" value="HisKA"/>
    <property type="match status" value="1"/>
</dbReference>
<dbReference type="InterPro" id="IPR036097">
    <property type="entry name" value="HisK_dim/P_sf"/>
</dbReference>
<feature type="domain" description="Response regulatory" evidence="7">
    <location>
        <begin position="620"/>
        <end position="737"/>
    </location>
</feature>
<dbReference type="SUPFAM" id="SSF52172">
    <property type="entry name" value="CheY-like"/>
    <property type="match status" value="1"/>
</dbReference>
<dbReference type="SUPFAM" id="SSF47384">
    <property type="entry name" value="Homodimeric domain of signal transducing histidine kinase"/>
    <property type="match status" value="1"/>
</dbReference>